<accession>A0A9X2L355</accession>
<feature type="transmembrane region" description="Helical" evidence="6">
    <location>
        <begin position="461"/>
        <end position="483"/>
    </location>
</feature>
<evidence type="ECO:0000256" key="3">
    <source>
        <dbReference type="ARBA" id="ARBA00022692"/>
    </source>
</evidence>
<protein>
    <submittedName>
        <fullName evidence="7">Oligosaccharide flippase family protein</fullName>
    </submittedName>
</protein>
<feature type="transmembrane region" description="Helical" evidence="6">
    <location>
        <begin position="175"/>
        <end position="199"/>
    </location>
</feature>
<feature type="transmembrane region" description="Helical" evidence="6">
    <location>
        <begin position="83"/>
        <end position="101"/>
    </location>
</feature>
<feature type="transmembrane region" description="Helical" evidence="6">
    <location>
        <begin position="211"/>
        <end position="227"/>
    </location>
</feature>
<feature type="transmembrane region" description="Helical" evidence="6">
    <location>
        <begin position="116"/>
        <end position="136"/>
    </location>
</feature>
<dbReference type="Pfam" id="PF01943">
    <property type="entry name" value="Polysacc_synt"/>
    <property type="match status" value="1"/>
</dbReference>
<dbReference type="AlphaFoldDB" id="A0A9X2L355"/>
<keyword evidence="5 6" id="KW-0472">Membrane</keyword>
<evidence type="ECO:0000256" key="5">
    <source>
        <dbReference type="ARBA" id="ARBA00023136"/>
    </source>
</evidence>
<dbReference type="InterPro" id="IPR002797">
    <property type="entry name" value="Polysacc_synth"/>
</dbReference>
<evidence type="ECO:0000256" key="1">
    <source>
        <dbReference type="ARBA" id="ARBA00004651"/>
    </source>
</evidence>
<feature type="transmembrane region" description="Helical" evidence="6">
    <location>
        <begin position="303"/>
        <end position="321"/>
    </location>
</feature>
<organism evidence="7 8">
    <name type="scientific">Gracilimonas sediminicola</name>
    <dbReference type="NCBI Taxonomy" id="2952158"/>
    <lineage>
        <taxon>Bacteria</taxon>
        <taxon>Pseudomonadati</taxon>
        <taxon>Balneolota</taxon>
        <taxon>Balneolia</taxon>
        <taxon>Balneolales</taxon>
        <taxon>Balneolaceae</taxon>
        <taxon>Gracilimonas</taxon>
    </lineage>
</organism>
<keyword evidence="8" id="KW-1185">Reference proteome</keyword>
<feature type="transmembrane region" description="Helical" evidence="6">
    <location>
        <begin position="429"/>
        <end position="449"/>
    </location>
</feature>
<dbReference type="GO" id="GO:0005886">
    <property type="term" value="C:plasma membrane"/>
    <property type="evidence" value="ECO:0007669"/>
    <property type="project" value="UniProtKB-SubCell"/>
</dbReference>
<feature type="transmembrane region" description="Helical" evidence="6">
    <location>
        <begin position="380"/>
        <end position="399"/>
    </location>
</feature>
<dbReference type="Proteomes" id="UP001139125">
    <property type="component" value="Unassembled WGS sequence"/>
</dbReference>
<dbReference type="PANTHER" id="PTHR30250">
    <property type="entry name" value="PST FAMILY PREDICTED COLANIC ACID TRANSPORTER"/>
    <property type="match status" value="1"/>
</dbReference>
<feature type="transmembrane region" description="Helical" evidence="6">
    <location>
        <begin position="405"/>
        <end position="422"/>
    </location>
</feature>
<feature type="transmembrane region" description="Helical" evidence="6">
    <location>
        <begin position="258"/>
        <end position="282"/>
    </location>
</feature>
<evidence type="ECO:0000313" key="8">
    <source>
        <dbReference type="Proteomes" id="UP001139125"/>
    </source>
</evidence>
<dbReference type="PANTHER" id="PTHR30250:SF11">
    <property type="entry name" value="O-ANTIGEN TRANSPORTER-RELATED"/>
    <property type="match status" value="1"/>
</dbReference>
<keyword evidence="3 6" id="KW-0812">Transmembrane</keyword>
<feature type="transmembrane region" description="Helical" evidence="6">
    <location>
        <begin position="341"/>
        <end position="359"/>
    </location>
</feature>
<sequence>MTKLKELFSDTLVYGISSVVARFIGYLLVPLHTGVFSEDQYGIISLIFAAIALFNVVFTMGMESAYIRYAKDRDKAKDIFKTVQLFLLVTSGVLAFIIWGAEPVVAPIIGLEPGDPILWIMLGILFFDTLAVVPFAELRLVRRSVLFAALKTGNVIVNLGLNFYLILGLDYGIEAVFISNLVASLLTALAIWVFTIPMFMGSWNTALLKKALLFGLPFIPAGFGHAINELVDRFFLKAMDQSTIDALYGADYSSDDIVGIYSACYKLAVFMLLIVQMFRMAWQPFFMRQSEEESAPHTFSQTFTLFNAAAASVFLIVALFAEQIVSIKVPILDFYLVDQKFWEGLTIVPILLLAYWFQGWYINFSAGIFISESTKRLPQITLIGAGITIIANLIMIPFFGMMGSALATLASYAVMALLIYYYSTNAFEVPYKLVRGFAVMGISVGLLYLKPSILSIGLSELVASFLLLLAGLLSIGFITYTAVFSDE</sequence>
<comment type="caution">
    <text evidence="7">The sequence shown here is derived from an EMBL/GenBank/DDBJ whole genome shotgun (WGS) entry which is preliminary data.</text>
</comment>
<name>A0A9X2L355_9BACT</name>
<keyword evidence="2" id="KW-1003">Cell membrane</keyword>
<feature type="transmembrane region" description="Helical" evidence="6">
    <location>
        <begin position="12"/>
        <end position="29"/>
    </location>
</feature>
<dbReference type="InterPro" id="IPR050833">
    <property type="entry name" value="Poly_Biosynth_Transport"/>
</dbReference>
<dbReference type="EMBL" id="JANDBC010000001">
    <property type="protein sequence ID" value="MCP9291422.1"/>
    <property type="molecule type" value="Genomic_DNA"/>
</dbReference>
<feature type="transmembrane region" description="Helical" evidence="6">
    <location>
        <begin position="148"/>
        <end position="169"/>
    </location>
</feature>
<proteinExistence type="predicted"/>
<feature type="transmembrane region" description="Helical" evidence="6">
    <location>
        <begin position="41"/>
        <end position="62"/>
    </location>
</feature>
<gene>
    <name evidence="7" type="ORF">NM125_07480</name>
</gene>
<evidence type="ECO:0000256" key="4">
    <source>
        <dbReference type="ARBA" id="ARBA00022989"/>
    </source>
</evidence>
<evidence type="ECO:0000256" key="6">
    <source>
        <dbReference type="SAM" id="Phobius"/>
    </source>
</evidence>
<keyword evidence="4 6" id="KW-1133">Transmembrane helix</keyword>
<reference evidence="7" key="1">
    <citation type="submission" date="2022-06" db="EMBL/GenBank/DDBJ databases">
        <title>Gracilimonas sp. CAU 1638 isolated from sea sediment.</title>
        <authorList>
            <person name="Kim W."/>
        </authorList>
    </citation>
    <scope>NUCLEOTIDE SEQUENCE</scope>
    <source>
        <strain evidence="7">CAU 1638</strain>
    </source>
</reference>
<evidence type="ECO:0000313" key="7">
    <source>
        <dbReference type="EMBL" id="MCP9291422.1"/>
    </source>
</evidence>
<evidence type="ECO:0000256" key="2">
    <source>
        <dbReference type="ARBA" id="ARBA00022475"/>
    </source>
</evidence>
<dbReference type="RefSeq" id="WP_255134289.1">
    <property type="nucleotide sequence ID" value="NZ_JANDBC010000001.1"/>
</dbReference>
<comment type="subcellular location">
    <subcellularLocation>
        <location evidence="1">Cell membrane</location>
        <topology evidence="1">Multi-pass membrane protein</topology>
    </subcellularLocation>
</comment>